<dbReference type="Proteomes" id="UP000027222">
    <property type="component" value="Unassembled WGS sequence"/>
</dbReference>
<keyword evidence="2" id="KW-1185">Reference proteome</keyword>
<gene>
    <name evidence="1" type="ORF">GALMADRAFT_209934</name>
</gene>
<organism evidence="1 2">
    <name type="scientific">Galerina marginata (strain CBS 339.88)</name>
    <dbReference type="NCBI Taxonomy" id="685588"/>
    <lineage>
        <taxon>Eukaryota</taxon>
        <taxon>Fungi</taxon>
        <taxon>Dikarya</taxon>
        <taxon>Basidiomycota</taxon>
        <taxon>Agaricomycotina</taxon>
        <taxon>Agaricomycetes</taxon>
        <taxon>Agaricomycetidae</taxon>
        <taxon>Agaricales</taxon>
        <taxon>Agaricineae</taxon>
        <taxon>Strophariaceae</taxon>
        <taxon>Galerina</taxon>
    </lineage>
</organism>
<reference evidence="2" key="1">
    <citation type="journal article" date="2014" name="Proc. Natl. Acad. Sci. U.S.A.">
        <title>Extensive sampling of basidiomycete genomes demonstrates inadequacy of the white-rot/brown-rot paradigm for wood decay fungi.</title>
        <authorList>
            <person name="Riley R."/>
            <person name="Salamov A.A."/>
            <person name="Brown D.W."/>
            <person name="Nagy L.G."/>
            <person name="Floudas D."/>
            <person name="Held B.W."/>
            <person name="Levasseur A."/>
            <person name="Lombard V."/>
            <person name="Morin E."/>
            <person name="Otillar R."/>
            <person name="Lindquist E.A."/>
            <person name="Sun H."/>
            <person name="LaButti K.M."/>
            <person name="Schmutz J."/>
            <person name="Jabbour D."/>
            <person name="Luo H."/>
            <person name="Baker S.E."/>
            <person name="Pisabarro A.G."/>
            <person name="Walton J.D."/>
            <person name="Blanchette R.A."/>
            <person name="Henrissat B."/>
            <person name="Martin F."/>
            <person name="Cullen D."/>
            <person name="Hibbett D.S."/>
            <person name="Grigoriev I.V."/>
        </authorList>
    </citation>
    <scope>NUCLEOTIDE SEQUENCE [LARGE SCALE GENOMIC DNA]</scope>
    <source>
        <strain evidence="2">CBS 339.88</strain>
    </source>
</reference>
<dbReference type="HOGENOM" id="CLU_105124_0_0_1"/>
<accession>A0A067TCM5</accession>
<evidence type="ECO:0000313" key="1">
    <source>
        <dbReference type="EMBL" id="KDR77654.1"/>
    </source>
</evidence>
<proteinExistence type="predicted"/>
<sequence length="166" mass="18595">MPVGIVLVFNNTNGTLHYKNTQTDYKFTINPKPDIASDFDGYIPQSSLHDDRVPYKSSGKFISITIDDGPPYEISDSDWQFEILGPSDFQDHKTKVLTGSLKNGGKYVLRVDPNLGNELKLTFLEYEESKFQTTEPGQVISNSLLETLPAIGWAIVKNLKDIKLPV</sequence>
<protein>
    <submittedName>
        <fullName evidence="1">Uncharacterized protein</fullName>
    </submittedName>
</protein>
<evidence type="ECO:0000313" key="2">
    <source>
        <dbReference type="Proteomes" id="UP000027222"/>
    </source>
</evidence>
<dbReference type="OrthoDB" id="2303397at2759"/>
<dbReference type="AlphaFoldDB" id="A0A067TCM5"/>
<name>A0A067TCM5_GALM3</name>
<dbReference type="EMBL" id="KL142376">
    <property type="protein sequence ID" value="KDR77654.1"/>
    <property type="molecule type" value="Genomic_DNA"/>
</dbReference>